<dbReference type="InterPro" id="IPR003615">
    <property type="entry name" value="HNH_nuc"/>
</dbReference>
<feature type="region of interest" description="Disordered" evidence="1">
    <location>
        <begin position="224"/>
        <end position="269"/>
    </location>
</feature>
<evidence type="ECO:0000259" key="2">
    <source>
        <dbReference type="SMART" id="SM00507"/>
    </source>
</evidence>
<feature type="region of interest" description="Disordered" evidence="1">
    <location>
        <begin position="571"/>
        <end position="605"/>
    </location>
</feature>
<dbReference type="SMART" id="SM00507">
    <property type="entry name" value="HNHc"/>
    <property type="match status" value="1"/>
</dbReference>
<evidence type="ECO:0000313" key="4">
    <source>
        <dbReference type="Proteomes" id="UP000557772"/>
    </source>
</evidence>
<dbReference type="EMBL" id="JABENB010000003">
    <property type="protein sequence ID" value="NNG40993.1"/>
    <property type="molecule type" value="Genomic_DNA"/>
</dbReference>
<reference evidence="3 4" key="1">
    <citation type="submission" date="2020-05" db="EMBL/GenBank/DDBJ databases">
        <title>Flexivirga sp. ID2601S isolated from air conditioner.</title>
        <authorList>
            <person name="Kim D.H."/>
        </authorList>
    </citation>
    <scope>NUCLEOTIDE SEQUENCE [LARGE SCALE GENOMIC DNA]</scope>
    <source>
        <strain evidence="3 4">ID2601S</strain>
    </source>
</reference>
<feature type="region of interest" description="Disordered" evidence="1">
    <location>
        <begin position="1"/>
        <end position="74"/>
    </location>
</feature>
<feature type="compositionally biased region" description="Polar residues" evidence="1">
    <location>
        <begin position="17"/>
        <end position="31"/>
    </location>
</feature>
<organism evidence="3 4">
    <name type="scientific">Flexivirga aerilata</name>
    <dbReference type="NCBI Taxonomy" id="1656889"/>
    <lineage>
        <taxon>Bacteria</taxon>
        <taxon>Bacillati</taxon>
        <taxon>Actinomycetota</taxon>
        <taxon>Actinomycetes</taxon>
        <taxon>Micrococcales</taxon>
        <taxon>Dermacoccaceae</taxon>
        <taxon>Flexivirga</taxon>
    </lineage>
</organism>
<dbReference type="Proteomes" id="UP000557772">
    <property type="component" value="Unassembled WGS sequence"/>
</dbReference>
<proteinExistence type="predicted"/>
<sequence>MSGRRVSRQPVPRPGGSANNAALPTDSSYADSSYAGRPGAMAPDSIGLGPYGPDPNDSGPIDPGGMDHDGMEPVDLLAPGDETALPGGALQAARDELAEICGQINDGHSRLVELMRRVLADELWAGAGLKSPEHWLTAFAGLTWSSAHDIVRIAGRAGELPTMTRLLDDGKLTLGQAAVVAKYTPAAYDDDVSEFASYATVTQLRRSLARYEFNAEASTDADAQCVPSYLPGDPIEGSVAGPVDGPVGDRTDDPSDPDRQQDAVEAAERRLPSLFDPAIAQARLEMRYTAGRFILNYDAPADIGALVEQALLEAKDALFALRRSQTSGPTDGQDASADPPPPTKVTLGEAMTLLAERSLDHGAPVESTRARRYRVYLHLDTAGSAWLHKGAAIPPSLRDRMVCDGVVQPIWESEGRPISVGRAQRIVPEHTRHVLEDRDRGCRFPGCLALHNLECHHLDHWIDGGLTDADRLLMLCRFHHHEHHRGAFTMVGDASRRDGVLFVERGGAQIGPLGLTPPLDRQPPPPPSEGAAVTAQPVRASVASPPPRFEPYAGPTNDTLHLAWVRFDARRRPHTGSAESRAGHTGHTRHAGQPNSSGDQDDEPG</sequence>
<evidence type="ECO:0000256" key="1">
    <source>
        <dbReference type="SAM" id="MobiDB-lite"/>
    </source>
</evidence>
<keyword evidence="4" id="KW-1185">Reference proteome</keyword>
<evidence type="ECO:0000313" key="3">
    <source>
        <dbReference type="EMBL" id="NNG40993.1"/>
    </source>
</evidence>
<dbReference type="RefSeq" id="WP_171157883.1">
    <property type="nucleotide sequence ID" value="NZ_JABENB010000003.1"/>
</dbReference>
<comment type="caution">
    <text evidence="3">The sequence shown here is derived from an EMBL/GenBank/DDBJ whole genome shotgun (WGS) entry which is preliminary data.</text>
</comment>
<dbReference type="CDD" id="cd00085">
    <property type="entry name" value="HNHc"/>
    <property type="match status" value="1"/>
</dbReference>
<dbReference type="AlphaFoldDB" id="A0A849ALK6"/>
<protein>
    <submittedName>
        <fullName evidence="3">DUF222 domain-containing protein</fullName>
    </submittedName>
</protein>
<feature type="domain" description="HNH nuclease" evidence="2">
    <location>
        <begin position="430"/>
        <end position="481"/>
    </location>
</feature>
<gene>
    <name evidence="3" type="ORF">HJ588_17170</name>
</gene>
<feature type="region of interest" description="Disordered" evidence="1">
    <location>
        <begin position="511"/>
        <end position="556"/>
    </location>
</feature>
<name>A0A849ALK6_9MICO</name>
<feature type="compositionally biased region" description="Basic and acidic residues" evidence="1">
    <location>
        <begin position="247"/>
        <end position="269"/>
    </location>
</feature>
<accession>A0A849ALK6</accession>